<evidence type="ECO:0000256" key="5">
    <source>
        <dbReference type="ARBA" id="ARBA00023077"/>
    </source>
</evidence>
<feature type="domain" description="TonB-dependent receptor-like beta-barrel" evidence="11">
    <location>
        <begin position="239"/>
        <end position="636"/>
    </location>
</feature>
<proteinExistence type="inferred from homology"/>
<feature type="signal peptide" evidence="10">
    <location>
        <begin position="1"/>
        <end position="20"/>
    </location>
</feature>
<dbReference type="GO" id="GO:0009279">
    <property type="term" value="C:cell outer membrane"/>
    <property type="evidence" value="ECO:0007669"/>
    <property type="project" value="UniProtKB-SubCell"/>
</dbReference>
<dbReference type="InterPro" id="IPR012910">
    <property type="entry name" value="Plug_dom"/>
</dbReference>
<dbReference type="PROSITE" id="PS52016">
    <property type="entry name" value="TONB_DEPENDENT_REC_3"/>
    <property type="match status" value="1"/>
</dbReference>
<feature type="domain" description="TonB-dependent receptor plug" evidence="12">
    <location>
        <begin position="42"/>
        <end position="146"/>
    </location>
</feature>
<keyword evidence="4 8" id="KW-0812">Transmembrane</keyword>
<evidence type="ECO:0000313" key="14">
    <source>
        <dbReference type="Proteomes" id="UP000244223"/>
    </source>
</evidence>
<comment type="subcellular location">
    <subcellularLocation>
        <location evidence="1 8">Cell outer membrane</location>
        <topology evidence="1 8">Multi-pass membrane protein</topology>
    </subcellularLocation>
</comment>
<dbReference type="PANTHER" id="PTHR30069:SF27">
    <property type="entry name" value="BLL4766 PROTEIN"/>
    <property type="match status" value="1"/>
</dbReference>
<evidence type="ECO:0000256" key="7">
    <source>
        <dbReference type="ARBA" id="ARBA00023237"/>
    </source>
</evidence>
<evidence type="ECO:0000259" key="12">
    <source>
        <dbReference type="Pfam" id="PF07715"/>
    </source>
</evidence>
<dbReference type="EMBL" id="QAON01000002">
    <property type="protein sequence ID" value="PTQ90619.1"/>
    <property type="molecule type" value="Genomic_DNA"/>
</dbReference>
<evidence type="ECO:0000256" key="4">
    <source>
        <dbReference type="ARBA" id="ARBA00022692"/>
    </source>
</evidence>
<dbReference type="AlphaFoldDB" id="A0A2T5J268"/>
<dbReference type="InterPro" id="IPR036942">
    <property type="entry name" value="Beta-barrel_TonB_sf"/>
</dbReference>
<dbReference type="RefSeq" id="WP_170106857.1">
    <property type="nucleotide sequence ID" value="NZ_QAON01000002.1"/>
</dbReference>
<dbReference type="InterPro" id="IPR037066">
    <property type="entry name" value="Plug_dom_sf"/>
</dbReference>
<keyword evidence="10" id="KW-0732">Signal</keyword>
<evidence type="ECO:0000256" key="1">
    <source>
        <dbReference type="ARBA" id="ARBA00004571"/>
    </source>
</evidence>
<dbReference type="CDD" id="cd01347">
    <property type="entry name" value="ligand_gated_channel"/>
    <property type="match status" value="1"/>
</dbReference>
<dbReference type="GO" id="GO:0015344">
    <property type="term" value="F:siderophore uptake transmembrane transporter activity"/>
    <property type="evidence" value="ECO:0007669"/>
    <property type="project" value="TreeGrafter"/>
</dbReference>
<dbReference type="Pfam" id="PF07715">
    <property type="entry name" value="Plug"/>
    <property type="match status" value="1"/>
</dbReference>
<protein>
    <submittedName>
        <fullName evidence="13">Iron complex outermembrane receptor protein</fullName>
    </submittedName>
</protein>
<keyword evidence="2 8" id="KW-0813">Transport</keyword>
<dbReference type="Gene3D" id="2.170.130.10">
    <property type="entry name" value="TonB-dependent receptor, plug domain"/>
    <property type="match status" value="1"/>
</dbReference>
<comment type="caution">
    <text evidence="13">The sequence shown here is derived from an EMBL/GenBank/DDBJ whole genome shotgun (WGS) entry which is preliminary data.</text>
</comment>
<dbReference type="SUPFAM" id="SSF56935">
    <property type="entry name" value="Porins"/>
    <property type="match status" value="1"/>
</dbReference>
<keyword evidence="7 8" id="KW-0998">Cell outer membrane</keyword>
<keyword evidence="13" id="KW-0675">Receptor</keyword>
<evidence type="ECO:0000256" key="2">
    <source>
        <dbReference type="ARBA" id="ARBA00022448"/>
    </source>
</evidence>
<evidence type="ECO:0000256" key="6">
    <source>
        <dbReference type="ARBA" id="ARBA00023136"/>
    </source>
</evidence>
<comment type="similarity">
    <text evidence="8 9">Belongs to the TonB-dependent receptor family.</text>
</comment>
<keyword evidence="5 9" id="KW-0798">TonB box</keyword>
<reference evidence="13 14" key="1">
    <citation type="submission" date="2018-04" db="EMBL/GenBank/DDBJ databases">
        <title>Genomic Encyclopedia of Archaeal and Bacterial Type Strains, Phase II (KMG-II): from individual species to whole genera.</title>
        <authorList>
            <person name="Goeker M."/>
        </authorList>
    </citation>
    <scope>NUCLEOTIDE SEQUENCE [LARGE SCALE GENOMIC DNA]</scope>
    <source>
        <strain evidence="13 14">DSM 5822</strain>
    </source>
</reference>
<dbReference type="InterPro" id="IPR000531">
    <property type="entry name" value="Beta-barrel_TonB"/>
</dbReference>
<keyword evidence="6 8" id="KW-0472">Membrane</keyword>
<feature type="chain" id="PRO_5015706702" evidence="10">
    <location>
        <begin position="21"/>
        <end position="675"/>
    </location>
</feature>
<keyword evidence="3 8" id="KW-1134">Transmembrane beta strand</keyword>
<name>A0A2T5J268_9GAMM</name>
<evidence type="ECO:0000256" key="10">
    <source>
        <dbReference type="SAM" id="SignalP"/>
    </source>
</evidence>
<evidence type="ECO:0000256" key="3">
    <source>
        <dbReference type="ARBA" id="ARBA00022452"/>
    </source>
</evidence>
<dbReference type="GO" id="GO:0044718">
    <property type="term" value="P:siderophore transmembrane transport"/>
    <property type="evidence" value="ECO:0007669"/>
    <property type="project" value="TreeGrafter"/>
</dbReference>
<dbReference type="PANTHER" id="PTHR30069">
    <property type="entry name" value="TONB-DEPENDENT OUTER MEMBRANE RECEPTOR"/>
    <property type="match status" value="1"/>
</dbReference>
<evidence type="ECO:0000259" key="11">
    <source>
        <dbReference type="Pfam" id="PF00593"/>
    </source>
</evidence>
<sequence>MFTRSLLAASIAACSSFVFATENTLAPTVVTASRLSNTPIGNTVYVIDQDDIKQSPAQNITELLATLPSISISKLSNNLNEGSIDFRGFGAASNMNVLVLVNGRRLNDVDLTAANLTGIALANIERIEVVAGGGSVLYGDGAVGGTINIITKQATANQTRIQTTAGSFNYRAIEAQTDISNSEKSVTLYGKHAESKGYRDNSASRQDSISLDIQQQFKPVTWFLNSQASQSDSGLAGVRKINPATGVNELNDAPTNTATPNDYADESKYQVWTGIKTHITSNSQLIFDASHRYKTTRGFYQDYDYGGLYNRFVDSRLTTDSITPRLLSQYTLGGIKHTLQTGVDWSQSAYVSLRGLNPNTEAIHTVTIDSKTQSAYVQQSSQLKGTTLTLGARKSKVKQSGVDNFDSNAKGASTFDNAAPSGEISFDEEMYEFGLSQDLTHGFSIMLASNRSVRFGTVDEVYEYDSNFQRVFSPLLPQIGKNTEASLKFDSQRSTATVTLYQQKLTNEIHFDPSTFTNDNLDPTKRKGINVYTRVQLLPQLAVHASYTQQKAYFTEGIYANNSLPLVAKHLASLGVNIEPIPDLFVSLTDTYTGSQYLDNDQTNDFHTKIPSYHRLDAKTAYDYRGWQVSGSILNILNDKDHYEYGVRSVSLGAVNYNVYPLAGREYRVSLSYAF</sequence>
<evidence type="ECO:0000313" key="13">
    <source>
        <dbReference type="EMBL" id="PTQ90619.1"/>
    </source>
</evidence>
<dbReference type="InterPro" id="IPR039426">
    <property type="entry name" value="TonB-dep_rcpt-like"/>
</dbReference>
<dbReference type="Proteomes" id="UP000244223">
    <property type="component" value="Unassembled WGS sequence"/>
</dbReference>
<dbReference type="Pfam" id="PF00593">
    <property type="entry name" value="TonB_dep_Rec_b-barrel"/>
    <property type="match status" value="1"/>
</dbReference>
<accession>A0A2T5J268</accession>
<organism evidence="13 14">
    <name type="scientific">Agitococcus lubricus</name>
    <dbReference type="NCBI Taxonomy" id="1077255"/>
    <lineage>
        <taxon>Bacteria</taxon>
        <taxon>Pseudomonadati</taxon>
        <taxon>Pseudomonadota</taxon>
        <taxon>Gammaproteobacteria</taxon>
        <taxon>Moraxellales</taxon>
        <taxon>Moraxellaceae</taxon>
        <taxon>Agitococcus</taxon>
    </lineage>
</organism>
<dbReference type="Gene3D" id="2.40.170.20">
    <property type="entry name" value="TonB-dependent receptor, beta-barrel domain"/>
    <property type="match status" value="1"/>
</dbReference>
<evidence type="ECO:0000256" key="9">
    <source>
        <dbReference type="RuleBase" id="RU003357"/>
    </source>
</evidence>
<evidence type="ECO:0000256" key="8">
    <source>
        <dbReference type="PROSITE-ProRule" id="PRU01360"/>
    </source>
</evidence>
<gene>
    <name evidence="13" type="ORF">C8N29_10218</name>
</gene>
<keyword evidence="14" id="KW-1185">Reference proteome</keyword>